<evidence type="ECO:0000256" key="1">
    <source>
        <dbReference type="ARBA" id="ARBA00006471"/>
    </source>
</evidence>
<reference evidence="9 10" key="1">
    <citation type="submission" date="2017-09" db="EMBL/GenBank/DDBJ databases">
        <title>Depth-based differentiation of microbial function through sediment-hosted aquifers and enrichment of novel symbionts in the deep terrestrial subsurface.</title>
        <authorList>
            <person name="Probst A.J."/>
            <person name="Ladd B."/>
            <person name="Jarett J.K."/>
            <person name="Geller-Mcgrath D.E."/>
            <person name="Sieber C.M."/>
            <person name="Emerson J.B."/>
            <person name="Anantharaman K."/>
            <person name="Thomas B.C."/>
            <person name="Malmstrom R."/>
            <person name="Stieglmeier M."/>
            <person name="Klingl A."/>
            <person name="Woyke T."/>
            <person name="Ryan C.M."/>
            <person name="Banfield J.F."/>
        </authorList>
    </citation>
    <scope>NUCLEOTIDE SEQUENCE [LARGE SCALE GENOMIC DNA]</scope>
    <source>
        <strain evidence="9">CG17_big_fil_post_rev_8_21_14_2_50_48_46</strain>
    </source>
</reference>
<dbReference type="PANTHER" id="PTHR11758">
    <property type="entry name" value="40S RIBOSOMAL PROTEIN S15A"/>
    <property type="match status" value="1"/>
</dbReference>
<dbReference type="Pfam" id="PF00410">
    <property type="entry name" value="Ribosomal_S8"/>
    <property type="match status" value="1"/>
</dbReference>
<dbReference type="GO" id="GO:0005737">
    <property type="term" value="C:cytoplasm"/>
    <property type="evidence" value="ECO:0007669"/>
    <property type="project" value="UniProtKB-ARBA"/>
</dbReference>
<protein>
    <recommendedName>
        <fullName evidence="6 7">Small ribosomal subunit protein uS8</fullName>
    </recommendedName>
</protein>
<dbReference type="Proteomes" id="UP000231019">
    <property type="component" value="Unassembled WGS sequence"/>
</dbReference>
<keyword evidence="3 7" id="KW-0694">RNA-binding</keyword>
<evidence type="ECO:0000256" key="4">
    <source>
        <dbReference type="ARBA" id="ARBA00022980"/>
    </source>
</evidence>
<evidence type="ECO:0000256" key="7">
    <source>
        <dbReference type="HAMAP-Rule" id="MF_01302"/>
    </source>
</evidence>
<keyword evidence="4 7" id="KW-0689">Ribosomal protein</keyword>
<keyword evidence="5 7" id="KW-0687">Ribonucleoprotein</keyword>
<dbReference type="GO" id="GO:1990904">
    <property type="term" value="C:ribonucleoprotein complex"/>
    <property type="evidence" value="ECO:0007669"/>
    <property type="project" value="UniProtKB-KW"/>
</dbReference>
<dbReference type="PROSITE" id="PS00053">
    <property type="entry name" value="RIBOSOMAL_S8"/>
    <property type="match status" value="1"/>
</dbReference>
<sequence>MVTDPISDMLTRVRNALMLRKESVEVPHSKIKREVSRVLKENGYITDFYEVSDDKFKKIKLVLKYHEGRSVIQGLKRVSKPGRRVYVGTQEVPRVMGGMGVAVVSTSRGILTGHQARRLKVGGELLCYVW</sequence>
<dbReference type="EMBL" id="PFFQ01000053">
    <property type="protein sequence ID" value="PIW15405.1"/>
    <property type="molecule type" value="Genomic_DNA"/>
</dbReference>
<dbReference type="GO" id="GO:0006412">
    <property type="term" value="P:translation"/>
    <property type="evidence" value="ECO:0007669"/>
    <property type="project" value="UniProtKB-UniRule"/>
</dbReference>
<dbReference type="SUPFAM" id="SSF56047">
    <property type="entry name" value="Ribosomal protein S8"/>
    <property type="match status" value="1"/>
</dbReference>
<evidence type="ECO:0000256" key="2">
    <source>
        <dbReference type="ARBA" id="ARBA00022730"/>
    </source>
</evidence>
<evidence type="ECO:0000313" key="10">
    <source>
        <dbReference type="Proteomes" id="UP000231019"/>
    </source>
</evidence>
<proteinExistence type="inferred from homology"/>
<comment type="subunit">
    <text evidence="7">Part of the 30S ribosomal subunit. Contacts proteins S5 and S12.</text>
</comment>
<evidence type="ECO:0000313" key="9">
    <source>
        <dbReference type="EMBL" id="PIW15405.1"/>
    </source>
</evidence>
<organism evidence="9 10">
    <name type="scientific">bacterium (Candidatus Blackallbacteria) CG17_big_fil_post_rev_8_21_14_2_50_48_46</name>
    <dbReference type="NCBI Taxonomy" id="2014261"/>
    <lineage>
        <taxon>Bacteria</taxon>
        <taxon>Candidatus Blackallbacteria</taxon>
    </lineage>
</organism>
<dbReference type="InterPro" id="IPR047863">
    <property type="entry name" value="Ribosomal_uS8_CS"/>
</dbReference>
<dbReference type="InterPro" id="IPR035987">
    <property type="entry name" value="Ribosomal_uS8_sf"/>
</dbReference>
<evidence type="ECO:0000256" key="5">
    <source>
        <dbReference type="ARBA" id="ARBA00023274"/>
    </source>
</evidence>
<dbReference type="HAMAP" id="MF_01302_B">
    <property type="entry name" value="Ribosomal_uS8_B"/>
    <property type="match status" value="1"/>
</dbReference>
<name>A0A2M7G127_9BACT</name>
<comment type="similarity">
    <text evidence="1 7 8">Belongs to the universal ribosomal protein uS8 family.</text>
</comment>
<dbReference type="GO" id="GO:0019843">
    <property type="term" value="F:rRNA binding"/>
    <property type="evidence" value="ECO:0007669"/>
    <property type="project" value="UniProtKB-UniRule"/>
</dbReference>
<keyword evidence="2 7" id="KW-0699">rRNA-binding</keyword>
<evidence type="ECO:0000256" key="6">
    <source>
        <dbReference type="ARBA" id="ARBA00035258"/>
    </source>
</evidence>
<evidence type="ECO:0000256" key="3">
    <source>
        <dbReference type="ARBA" id="ARBA00022884"/>
    </source>
</evidence>
<dbReference type="GO" id="GO:0005840">
    <property type="term" value="C:ribosome"/>
    <property type="evidence" value="ECO:0007669"/>
    <property type="project" value="UniProtKB-KW"/>
</dbReference>
<accession>A0A2M7G127</accession>
<dbReference type="Gene3D" id="3.30.1490.10">
    <property type="match status" value="1"/>
</dbReference>
<comment type="function">
    <text evidence="7">One of the primary rRNA binding proteins, it binds directly to 16S rRNA central domain where it helps coordinate assembly of the platform of the 30S subunit.</text>
</comment>
<dbReference type="NCBIfam" id="NF001109">
    <property type="entry name" value="PRK00136.1"/>
    <property type="match status" value="1"/>
</dbReference>
<dbReference type="GO" id="GO:0003735">
    <property type="term" value="F:structural constituent of ribosome"/>
    <property type="evidence" value="ECO:0007669"/>
    <property type="project" value="InterPro"/>
</dbReference>
<dbReference type="FunFam" id="3.30.1490.10:FF:000001">
    <property type="entry name" value="30S ribosomal protein S8"/>
    <property type="match status" value="1"/>
</dbReference>
<dbReference type="Gene3D" id="3.30.1370.30">
    <property type="match status" value="1"/>
</dbReference>
<dbReference type="AlphaFoldDB" id="A0A2M7G127"/>
<gene>
    <name evidence="7" type="primary">rpsH</name>
    <name evidence="9" type="ORF">COW36_18495</name>
</gene>
<comment type="caution">
    <text evidence="9">The sequence shown here is derived from an EMBL/GenBank/DDBJ whole genome shotgun (WGS) entry which is preliminary data.</text>
</comment>
<dbReference type="FunFam" id="3.30.1370.30:FF:000002">
    <property type="entry name" value="30S ribosomal protein S8"/>
    <property type="match status" value="1"/>
</dbReference>
<dbReference type="InterPro" id="IPR000630">
    <property type="entry name" value="Ribosomal_uS8"/>
</dbReference>
<evidence type="ECO:0000256" key="8">
    <source>
        <dbReference type="RuleBase" id="RU003660"/>
    </source>
</evidence>